<feature type="region of interest" description="Disordered" evidence="5">
    <location>
        <begin position="19"/>
        <end position="78"/>
    </location>
</feature>
<keyword evidence="4" id="KW-0175">Coiled coil</keyword>
<proteinExistence type="inferred from homology"/>
<dbReference type="Proteomes" id="UP001168972">
    <property type="component" value="Unassembled WGS sequence"/>
</dbReference>
<evidence type="ECO:0000256" key="1">
    <source>
        <dbReference type="ARBA" id="ARBA00004555"/>
    </source>
</evidence>
<evidence type="ECO:0008006" key="8">
    <source>
        <dbReference type="Google" id="ProtNLM"/>
    </source>
</evidence>
<dbReference type="AlphaFoldDB" id="A0AA39CAS0"/>
<name>A0AA39CAS0_MICHY</name>
<comment type="similarity">
    <text evidence="2">Belongs to the GKAP1 family.</text>
</comment>
<evidence type="ECO:0000256" key="4">
    <source>
        <dbReference type="ARBA" id="ARBA00023054"/>
    </source>
</evidence>
<dbReference type="PANTHER" id="PTHR14899">
    <property type="entry name" value="G KINASE ANCHORING PROTEIN 1"/>
    <property type="match status" value="1"/>
</dbReference>
<keyword evidence="7" id="KW-1185">Reference proteome</keyword>
<keyword evidence="3" id="KW-0333">Golgi apparatus</keyword>
<dbReference type="PANTHER" id="PTHR14899:SF0">
    <property type="entry name" value="G KINASE-ANCHORING PROTEIN 1"/>
    <property type="match status" value="1"/>
</dbReference>
<accession>A0AA39CAS0</accession>
<feature type="compositionally biased region" description="Polar residues" evidence="5">
    <location>
        <begin position="296"/>
        <end position="308"/>
    </location>
</feature>
<evidence type="ECO:0000256" key="3">
    <source>
        <dbReference type="ARBA" id="ARBA00023034"/>
    </source>
</evidence>
<dbReference type="PRINTS" id="PR02083">
    <property type="entry name" value="GKINASEAP1"/>
</dbReference>
<gene>
    <name evidence="6" type="ORF">PV327_009596</name>
</gene>
<dbReference type="GO" id="GO:0007165">
    <property type="term" value="P:signal transduction"/>
    <property type="evidence" value="ECO:0007669"/>
    <property type="project" value="InterPro"/>
</dbReference>
<reference evidence="6" key="2">
    <citation type="submission" date="2023-03" db="EMBL/GenBank/DDBJ databases">
        <authorList>
            <person name="Inwood S.N."/>
            <person name="Skelly J.G."/>
            <person name="Guhlin J."/>
            <person name="Harrop T.W.R."/>
            <person name="Goldson S.G."/>
            <person name="Dearden P.K."/>
        </authorList>
    </citation>
    <scope>NUCLEOTIDE SEQUENCE</scope>
    <source>
        <strain evidence="6">Lincoln</strain>
        <tissue evidence="6">Whole body</tissue>
    </source>
</reference>
<organism evidence="6 7">
    <name type="scientific">Microctonus hyperodae</name>
    <name type="common">Parasitoid wasp</name>
    <dbReference type="NCBI Taxonomy" id="165561"/>
    <lineage>
        <taxon>Eukaryota</taxon>
        <taxon>Metazoa</taxon>
        <taxon>Ecdysozoa</taxon>
        <taxon>Arthropoda</taxon>
        <taxon>Hexapoda</taxon>
        <taxon>Insecta</taxon>
        <taxon>Pterygota</taxon>
        <taxon>Neoptera</taxon>
        <taxon>Endopterygota</taxon>
        <taxon>Hymenoptera</taxon>
        <taxon>Apocrita</taxon>
        <taxon>Ichneumonoidea</taxon>
        <taxon>Braconidae</taxon>
        <taxon>Euphorinae</taxon>
        <taxon>Microctonus</taxon>
    </lineage>
</organism>
<sequence>MATAVPSRFAVLAIDDDECNKPKKNQKSTTIIKQQSKNKNNKLKDQQIQQQQQAKKDEKKKPNKNKKKKSCNENQQWEQWKEKDSLAIEEAYQHELHQAVLLSKLAYESQLENGIVNKNQDGSKKITGNNKKTKKSTMSLEEFNNMVASNDSNQQTSVIGCENSKDYKQKESDAEFFERLDKEAKEEIIKNKEKDMLKSRLNTLDNDITLAQLKVEIEHRDEEILELKDELLTLKKELSQVKERNKKLYQILSHGEMKDKASVLAEVAKLQEIRDELTSEVSSLHAQLEQERSKTRISTTDNIKSSKQTNKKRPASENV</sequence>
<reference evidence="6" key="1">
    <citation type="journal article" date="2023" name="bioRxiv">
        <title>Scaffold-level genome assemblies of two parasitoid biocontrol wasps reveal the parthenogenesis mechanism and an associated novel virus.</title>
        <authorList>
            <person name="Inwood S."/>
            <person name="Skelly J."/>
            <person name="Guhlin J."/>
            <person name="Harrop T."/>
            <person name="Goldson S."/>
            <person name="Dearden P."/>
        </authorList>
    </citation>
    <scope>NUCLEOTIDE SEQUENCE</scope>
    <source>
        <strain evidence="6">Lincoln</strain>
        <tissue evidence="6">Whole body</tissue>
    </source>
</reference>
<evidence type="ECO:0000313" key="7">
    <source>
        <dbReference type="Proteomes" id="UP001168972"/>
    </source>
</evidence>
<evidence type="ECO:0000256" key="2">
    <source>
        <dbReference type="ARBA" id="ARBA00006662"/>
    </source>
</evidence>
<evidence type="ECO:0000313" key="6">
    <source>
        <dbReference type="EMBL" id="KAK0161079.1"/>
    </source>
</evidence>
<comment type="caution">
    <text evidence="6">The sequence shown here is derived from an EMBL/GenBank/DDBJ whole genome shotgun (WGS) entry which is preliminary data.</text>
</comment>
<protein>
    <recommendedName>
        <fullName evidence="8">G kinase-anchoring protein 1</fullName>
    </recommendedName>
</protein>
<dbReference type="InterPro" id="IPR026109">
    <property type="entry name" value="GKAP1"/>
</dbReference>
<evidence type="ECO:0000256" key="5">
    <source>
        <dbReference type="SAM" id="MobiDB-lite"/>
    </source>
</evidence>
<dbReference type="GO" id="GO:0005794">
    <property type="term" value="C:Golgi apparatus"/>
    <property type="evidence" value="ECO:0007669"/>
    <property type="project" value="UniProtKB-SubCell"/>
</dbReference>
<dbReference type="EMBL" id="JAQQBR010001835">
    <property type="protein sequence ID" value="KAK0161079.1"/>
    <property type="molecule type" value="Genomic_DNA"/>
</dbReference>
<feature type="region of interest" description="Disordered" evidence="5">
    <location>
        <begin position="281"/>
        <end position="319"/>
    </location>
</feature>
<comment type="subcellular location">
    <subcellularLocation>
        <location evidence="1">Golgi apparatus</location>
    </subcellularLocation>
</comment>